<evidence type="ECO:0000313" key="3">
    <source>
        <dbReference type="Proteomes" id="UP000324194"/>
    </source>
</evidence>
<dbReference type="OrthoDB" id="5636981at2"/>
<gene>
    <name evidence="2" type="ORF">AQUSIP_11790</name>
</gene>
<feature type="chain" id="PRO_5022781950" description="Lipocalin-like domain-containing protein" evidence="1">
    <location>
        <begin position="23"/>
        <end position="146"/>
    </location>
</feature>
<reference evidence="2 3" key="1">
    <citation type="submission" date="2019-08" db="EMBL/GenBank/DDBJ databases">
        <authorList>
            <person name="Guy L."/>
        </authorList>
    </citation>
    <scope>NUCLEOTIDE SEQUENCE [LARGE SCALE GENOMIC DNA]</scope>
    <source>
        <strain evidence="2 3">SGT-108</strain>
    </source>
</reference>
<keyword evidence="1" id="KW-0732">Signal</keyword>
<sequence>MKKKLITCFTAAIVSFAAASYADITMHSYAANACQKLSGQWAGTGTAKNWMIGQCEYSGSGTASSVDAAGNFTLKFNADKDSGSMLCPKHTSQQMSGKCINGDITINTEYGSLKGSLSEKTGEAKGTLHISPGVQADLTIRIQRTG</sequence>
<keyword evidence="3" id="KW-1185">Reference proteome</keyword>
<name>A0A5E4PH82_9COXI</name>
<protein>
    <recommendedName>
        <fullName evidence="4">Lipocalin-like domain-containing protein</fullName>
    </recommendedName>
</protein>
<dbReference type="RefSeq" id="WP_148339147.1">
    <property type="nucleotide sequence ID" value="NZ_LR699119.1"/>
</dbReference>
<accession>A0A5E4PH82</accession>
<proteinExistence type="predicted"/>
<dbReference type="Proteomes" id="UP000324194">
    <property type="component" value="Chromosome 1"/>
</dbReference>
<organism evidence="2 3">
    <name type="scientific">Aquicella siphonis</name>
    <dbReference type="NCBI Taxonomy" id="254247"/>
    <lineage>
        <taxon>Bacteria</taxon>
        <taxon>Pseudomonadati</taxon>
        <taxon>Pseudomonadota</taxon>
        <taxon>Gammaproteobacteria</taxon>
        <taxon>Legionellales</taxon>
        <taxon>Coxiellaceae</taxon>
        <taxon>Aquicella</taxon>
    </lineage>
</organism>
<evidence type="ECO:0008006" key="4">
    <source>
        <dbReference type="Google" id="ProtNLM"/>
    </source>
</evidence>
<dbReference type="EMBL" id="LR699119">
    <property type="protein sequence ID" value="VVC75878.1"/>
    <property type="molecule type" value="Genomic_DNA"/>
</dbReference>
<evidence type="ECO:0000256" key="1">
    <source>
        <dbReference type="SAM" id="SignalP"/>
    </source>
</evidence>
<dbReference type="KEGG" id="asip:AQUSIP_11790"/>
<feature type="signal peptide" evidence="1">
    <location>
        <begin position="1"/>
        <end position="22"/>
    </location>
</feature>
<dbReference type="AlphaFoldDB" id="A0A5E4PH82"/>
<evidence type="ECO:0000313" key="2">
    <source>
        <dbReference type="EMBL" id="VVC75878.1"/>
    </source>
</evidence>